<proteinExistence type="predicted"/>
<dbReference type="GO" id="GO:0003676">
    <property type="term" value="F:nucleic acid binding"/>
    <property type="evidence" value="ECO:0007669"/>
    <property type="project" value="InterPro"/>
</dbReference>
<organism evidence="2 3">
    <name type="scientific">Natrarchaeobaculum sulfurireducens</name>
    <dbReference type="NCBI Taxonomy" id="2044521"/>
    <lineage>
        <taxon>Archaea</taxon>
        <taxon>Methanobacteriati</taxon>
        <taxon>Methanobacteriota</taxon>
        <taxon>Stenosarchaea group</taxon>
        <taxon>Halobacteria</taxon>
        <taxon>Halobacteriales</taxon>
        <taxon>Natrialbaceae</taxon>
        <taxon>Natrarchaeobaculum</taxon>
    </lineage>
</organism>
<evidence type="ECO:0000313" key="2">
    <source>
        <dbReference type="EMBL" id="AXR79584.1"/>
    </source>
</evidence>
<dbReference type="GeneID" id="37640040"/>
<dbReference type="KEGG" id="nan:AArc1_3281"/>
<dbReference type="Proteomes" id="UP000258707">
    <property type="component" value="Chromosome"/>
</dbReference>
<evidence type="ECO:0000259" key="1">
    <source>
        <dbReference type="Pfam" id="PF11645"/>
    </source>
</evidence>
<reference evidence="3" key="1">
    <citation type="submission" date="2017-10" db="EMBL/GenBank/DDBJ databases">
        <title>Phenotypic and genomic properties of facultatively anaerobic sulfur-reducing natronoarchaea from hypersaline soda lakes.</title>
        <authorList>
            <person name="Sorokin D.Y."/>
            <person name="Kublanov I.V."/>
            <person name="Roman P."/>
            <person name="Sinninghe Damste J.S."/>
            <person name="Golyshin P.N."/>
            <person name="Rojo D."/>
            <person name="Ciordia S."/>
            <person name="Mena Md.C."/>
            <person name="Ferrer M."/>
            <person name="Messina E."/>
            <person name="Smedile F."/>
            <person name="La Spada G."/>
            <person name="La Cono V."/>
            <person name="Yakimov M.M."/>
        </authorList>
    </citation>
    <scope>NUCLEOTIDE SEQUENCE [LARGE SCALE GENOMIC DNA]</scope>
    <source>
        <strain evidence="3">AArc1</strain>
    </source>
</reference>
<name>A0A346PJ89_9EURY</name>
<gene>
    <name evidence="2" type="ORF">AArc1_3281</name>
</gene>
<sequence>MRNSKAIGDETEARAITTLIVAGYSISVPFGDNDKYDLVVDDEGDLYRIQCKTAWTNKPETIRFNTHSQTTKNGRYHEQTYDGEVDAFFVYYPANETFYWIDAADATEQKMELRFEAQIDHPSINWARAYEFTGTIPR</sequence>
<dbReference type="Gene3D" id="3.40.1350.10">
    <property type="match status" value="1"/>
</dbReference>
<dbReference type="EMBL" id="CP024047">
    <property type="protein sequence ID" value="AXR79584.1"/>
    <property type="molecule type" value="Genomic_DNA"/>
</dbReference>
<evidence type="ECO:0000313" key="3">
    <source>
        <dbReference type="Proteomes" id="UP000258707"/>
    </source>
</evidence>
<dbReference type="Pfam" id="PF11645">
    <property type="entry name" value="PDDEXK_5"/>
    <property type="match status" value="1"/>
</dbReference>
<dbReference type="InterPro" id="IPR011856">
    <property type="entry name" value="tRNA_endonuc-like_dom_sf"/>
</dbReference>
<dbReference type="RefSeq" id="WP_117365511.1">
    <property type="nucleotide sequence ID" value="NZ_CP024047.1"/>
</dbReference>
<dbReference type="AlphaFoldDB" id="A0A346PJ89"/>
<dbReference type="InterPro" id="IPR021671">
    <property type="entry name" value="PD(D/E)XK_Endonuc"/>
</dbReference>
<feature type="domain" description="PD(D/E)XK endonuclease" evidence="1">
    <location>
        <begin position="3"/>
        <end position="132"/>
    </location>
</feature>
<protein>
    <recommendedName>
        <fullName evidence="1">PD(D/E)XK endonuclease domain-containing protein</fullName>
    </recommendedName>
</protein>
<accession>A0A346PJ89</accession>